<gene>
    <name evidence="2" type="ORF">UFOPK2872_00918</name>
</gene>
<reference evidence="2" key="1">
    <citation type="submission" date="2020-05" db="EMBL/GenBank/DDBJ databases">
        <authorList>
            <person name="Chiriac C."/>
            <person name="Salcher M."/>
            <person name="Ghai R."/>
            <person name="Kavagutti S V."/>
        </authorList>
    </citation>
    <scope>NUCLEOTIDE SEQUENCE</scope>
</reference>
<evidence type="ECO:0000256" key="1">
    <source>
        <dbReference type="SAM" id="MobiDB-lite"/>
    </source>
</evidence>
<accession>A0A6J6V3T8</accession>
<organism evidence="2">
    <name type="scientific">freshwater metagenome</name>
    <dbReference type="NCBI Taxonomy" id="449393"/>
    <lineage>
        <taxon>unclassified sequences</taxon>
        <taxon>metagenomes</taxon>
        <taxon>ecological metagenomes</taxon>
    </lineage>
</organism>
<proteinExistence type="predicted"/>
<dbReference type="AlphaFoldDB" id="A0A6J6V3T8"/>
<name>A0A6J6V3T8_9ZZZZ</name>
<feature type="compositionally biased region" description="Basic and acidic residues" evidence="1">
    <location>
        <begin position="59"/>
        <end position="75"/>
    </location>
</feature>
<sequence>MPRDAPLTDPRLLRDELKACLATWKLGQHVHAECASDEAEHECNEFDLLGLRLVHERDHDGADERQHHEQREQRDAQCGCGFDIGQHHATPR</sequence>
<protein>
    <submittedName>
        <fullName evidence="2">Unannotated protein</fullName>
    </submittedName>
</protein>
<evidence type="ECO:0000313" key="2">
    <source>
        <dbReference type="EMBL" id="CAB4766840.1"/>
    </source>
</evidence>
<dbReference type="EMBL" id="CAEZZM010000113">
    <property type="protein sequence ID" value="CAB4766840.1"/>
    <property type="molecule type" value="Genomic_DNA"/>
</dbReference>
<feature type="region of interest" description="Disordered" evidence="1">
    <location>
        <begin position="59"/>
        <end position="92"/>
    </location>
</feature>